<dbReference type="GO" id="GO:0004565">
    <property type="term" value="F:beta-galactosidase activity"/>
    <property type="evidence" value="ECO:0007669"/>
    <property type="project" value="InterPro"/>
</dbReference>
<dbReference type="InterPro" id="IPR029062">
    <property type="entry name" value="Class_I_gatase-like"/>
</dbReference>
<dbReference type="InterPro" id="IPR013738">
    <property type="entry name" value="Beta_galactosidase_Trimer"/>
</dbReference>
<dbReference type="Gene3D" id="3.20.20.80">
    <property type="entry name" value="Glycosidases"/>
    <property type="match status" value="1"/>
</dbReference>
<gene>
    <name evidence="2" type="ORF">BWX89_00579</name>
</gene>
<accession>A0A1V6CBJ4</accession>
<dbReference type="CDD" id="cd03143">
    <property type="entry name" value="A4_beta-galactosidase_middle_domain"/>
    <property type="match status" value="1"/>
</dbReference>
<dbReference type="AlphaFoldDB" id="A0A1V6CBJ4"/>
<evidence type="ECO:0000259" key="1">
    <source>
        <dbReference type="Pfam" id="PF08532"/>
    </source>
</evidence>
<dbReference type="EMBL" id="MWDQ01000045">
    <property type="protein sequence ID" value="OQB74292.1"/>
    <property type="molecule type" value="Genomic_DNA"/>
</dbReference>
<dbReference type="Proteomes" id="UP000485562">
    <property type="component" value="Unassembled WGS sequence"/>
</dbReference>
<sequence>MKTKISIILMCMFSIFSQYLFAEKIFFEAEDMSVTETQKWQVVNHFDGWYYGFPSKGKMLRGSIGGPAKARKTIKIEQPGQYKIWVRYLDVLPYRGPFKIDVIQDNKTKAEKTFDTESLRNTDEGKKKWGDGFGQFVWDWFDANLEKGEIEILITKVEPPGGASWVTRHLDLIVLCNEKDYEPVISDFTEQLYLKIRLGKSHKYPCVIHVFGRKPQPPWWIPHANIYKTGLISGCYTGYKPEGENPDFLRSGDESPWINITSFFYVMGDHRLELTAMQEYYTGVESSDFTVFLSDKPSDDGIFKTFTRSGKGSGMILLIDLSRRNDIISDLEGSRESYLVAKKLQDVPGKRPEKFPVITGCGVGSSFYQPETVNNEIYILSKLGFNGIGGYDEAYFNANFTKIIGGAIYFHFAKNGCLSDPDMQAIKSTVVSTADEFVKKDLFKNMVAWSEMDEPGSVSMEHITGCNVCQIGFKSYLKKIGLKPEMFDVKTLDEVLPSNDPKDGKRYYYTVLYRNQVLSDFFKIGTDILKAYISDPRTTANFGEYLTFTGNMLHSGDDWFLIFNNGGLTYGWTEDWLNLSASYQLCGYRADFLRSASKGKFGMYTIFRNAWDTQAKVASEIGHGAKAIYYYNYGPYYAGIDAHSKNYTLYPAVQKINHSIGEVEDYLTGASIPKSSVALLYSHTTDIWTLKQNTSVFGKERMGLWLILKHLGYSTDIITEQDVIDKKMRDYKVIFVVGSHLPIEVIQTLSEWSRNGGILVIGPGTGIYDRFNNPLNSDTYLGIKREEFVFKNEPGNEYYTLPTLNLLDSISLKDSTKHETMEVLCGYQKMKNVSISEVLGSFSDGSPAIILKNSGRGKIICFGFFPGIAYMKSAVVANKQRPQDASFSDTPFVYPEIFRDVFGRIMKSVQCEAPILCDNYLVEPNILETSNMFIITLSNWSGKPVNNLKVVINKTFRGKPFSNQNSLISFEKKGNQTILNLNLSGAFDFIGIPK</sequence>
<feature type="domain" description="Beta-galactosidase trimerisation" evidence="1">
    <location>
        <begin position="677"/>
        <end position="866"/>
    </location>
</feature>
<reference evidence="2" key="1">
    <citation type="submission" date="2017-02" db="EMBL/GenBank/DDBJ databases">
        <title>Delving into the versatile metabolic prowess of the omnipresent phylum Bacteroidetes.</title>
        <authorList>
            <person name="Nobu M.K."/>
            <person name="Mei R."/>
            <person name="Narihiro T."/>
            <person name="Kuroda K."/>
            <person name="Liu W.-T."/>
        </authorList>
    </citation>
    <scope>NUCLEOTIDE SEQUENCE</scope>
    <source>
        <strain evidence="2">ADurb.Bin131</strain>
    </source>
</reference>
<dbReference type="GO" id="GO:0005975">
    <property type="term" value="P:carbohydrate metabolic process"/>
    <property type="evidence" value="ECO:0007669"/>
    <property type="project" value="InterPro"/>
</dbReference>
<proteinExistence type="predicted"/>
<evidence type="ECO:0000313" key="2">
    <source>
        <dbReference type="EMBL" id="OQB74292.1"/>
    </source>
</evidence>
<organism evidence="2">
    <name type="scientific">candidate division TA06 bacterium ADurb.Bin131</name>
    <dbReference type="NCBI Taxonomy" id="1852827"/>
    <lineage>
        <taxon>Bacteria</taxon>
        <taxon>Bacteria division TA06</taxon>
    </lineage>
</organism>
<dbReference type="Pfam" id="PF08532">
    <property type="entry name" value="Glyco_hydro_42M"/>
    <property type="match status" value="1"/>
</dbReference>
<dbReference type="SUPFAM" id="SSF52317">
    <property type="entry name" value="Class I glutamine amidotransferase-like"/>
    <property type="match status" value="1"/>
</dbReference>
<comment type="caution">
    <text evidence="2">The sequence shown here is derived from an EMBL/GenBank/DDBJ whole genome shotgun (WGS) entry which is preliminary data.</text>
</comment>
<name>A0A1V6CBJ4_UNCT6</name>
<dbReference type="Gene3D" id="3.40.50.880">
    <property type="match status" value="1"/>
</dbReference>
<protein>
    <submittedName>
        <fullName evidence="2">Beta-galactosidase trimerization domain protein</fullName>
    </submittedName>
</protein>